<dbReference type="OrthoDB" id="331763at2759"/>
<sequence>MAPKFDLSTPKGLMPFNGYISAKSYVEGYSYSQADADMFATCSGVPDKTKAPHAYRWYIHIAAIKGVRSLSLAPSSGSAPAAAPASTSRAAPAAKATKVDDEDDDDDDLFGDDEEEEAAKPAEKSRAEKMAEAKAAKDAKKKIDRSQIVFEVKPWDTETDLKGLFAKICKTEIEGLVWGEAHKLVPVAFGVKKLVLSCVVEDDKVGVEDITDVIEGFEDEVQSVDMTTMNRL</sequence>
<dbReference type="GO" id="GO:0005829">
    <property type="term" value="C:cytosol"/>
    <property type="evidence" value="ECO:0007669"/>
    <property type="project" value="TreeGrafter"/>
</dbReference>
<evidence type="ECO:0000256" key="4">
    <source>
        <dbReference type="SAM" id="MobiDB-lite"/>
    </source>
</evidence>
<dbReference type="SUPFAM" id="SSF54984">
    <property type="entry name" value="eEF-1beta-like"/>
    <property type="match status" value="1"/>
</dbReference>
<protein>
    <submittedName>
        <fullName evidence="6">Eukaryotic elongation factor-1 B beta</fullName>
    </submittedName>
</protein>
<name>D8LPS7_ECTSI</name>
<dbReference type="STRING" id="2880.D8LPS7"/>
<reference evidence="6 7" key="1">
    <citation type="journal article" date="2010" name="Nature">
        <title>The Ectocarpus genome and the independent evolution of multicellularity in brown algae.</title>
        <authorList>
            <person name="Cock J.M."/>
            <person name="Sterck L."/>
            <person name="Rouze P."/>
            <person name="Scornet D."/>
            <person name="Allen A.E."/>
            <person name="Amoutzias G."/>
            <person name="Anthouard V."/>
            <person name="Artiguenave F."/>
            <person name="Aury J.M."/>
            <person name="Badger J.H."/>
            <person name="Beszteri B."/>
            <person name="Billiau K."/>
            <person name="Bonnet E."/>
            <person name="Bothwell J.H."/>
            <person name="Bowler C."/>
            <person name="Boyen C."/>
            <person name="Brownlee C."/>
            <person name="Carrano C.J."/>
            <person name="Charrier B."/>
            <person name="Cho G.Y."/>
            <person name="Coelho S.M."/>
            <person name="Collen J."/>
            <person name="Corre E."/>
            <person name="Da Silva C."/>
            <person name="Delage L."/>
            <person name="Delaroque N."/>
            <person name="Dittami S.M."/>
            <person name="Doulbeau S."/>
            <person name="Elias M."/>
            <person name="Farnham G."/>
            <person name="Gachon C.M."/>
            <person name="Gschloessl B."/>
            <person name="Heesch S."/>
            <person name="Jabbari K."/>
            <person name="Jubin C."/>
            <person name="Kawai H."/>
            <person name="Kimura K."/>
            <person name="Kloareg B."/>
            <person name="Kupper F.C."/>
            <person name="Lang D."/>
            <person name="Le Bail A."/>
            <person name="Leblanc C."/>
            <person name="Lerouge P."/>
            <person name="Lohr M."/>
            <person name="Lopez P.J."/>
            <person name="Martens C."/>
            <person name="Maumus F."/>
            <person name="Michel G."/>
            <person name="Miranda-Saavedra D."/>
            <person name="Morales J."/>
            <person name="Moreau H."/>
            <person name="Motomura T."/>
            <person name="Nagasato C."/>
            <person name="Napoli C.A."/>
            <person name="Nelson D.R."/>
            <person name="Nyvall-Collen P."/>
            <person name="Peters A.F."/>
            <person name="Pommier C."/>
            <person name="Potin P."/>
            <person name="Poulain J."/>
            <person name="Quesneville H."/>
            <person name="Read B."/>
            <person name="Rensing S.A."/>
            <person name="Ritter A."/>
            <person name="Rousvoal S."/>
            <person name="Samanta M."/>
            <person name="Samson G."/>
            <person name="Schroeder D.C."/>
            <person name="Segurens B."/>
            <person name="Strittmatter M."/>
            <person name="Tonon T."/>
            <person name="Tregear J.W."/>
            <person name="Valentin K."/>
            <person name="von Dassow P."/>
            <person name="Yamagishi T."/>
            <person name="Van de Peer Y."/>
            <person name="Wincker P."/>
        </authorList>
    </citation>
    <scope>NUCLEOTIDE SEQUENCE [LARGE SCALE GENOMIC DNA]</scope>
    <source>
        <strain evidence="7">Ec32 / CCAP1310/4</strain>
    </source>
</reference>
<dbReference type="PANTHER" id="PTHR11595:SF21">
    <property type="entry name" value="ELONGATION FACTOR 1-BETA"/>
    <property type="match status" value="1"/>
</dbReference>
<dbReference type="SMART" id="SM00888">
    <property type="entry name" value="EF1_GNE"/>
    <property type="match status" value="1"/>
</dbReference>
<dbReference type="GO" id="GO:0005085">
    <property type="term" value="F:guanyl-nucleotide exchange factor activity"/>
    <property type="evidence" value="ECO:0007669"/>
    <property type="project" value="TreeGrafter"/>
</dbReference>
<evidence type="ECO:0000256" key="1">
    <source>
        <dbReference type="ARBA" id="ARBA00007411"/>
    </source>
</evidence>
<evidence type="ECO:0000313" key="6">
    <source>
        <dbReference type="EMBL" id="CBN77382.1"/>
    </source>
</evidence>
<feature type="compositionally biased region" description="Basic and acidic residues" evidence="4">
    <location>
        <begin position="118"/>
        <end position="138"/>
    </location>
</feature>
<dbReference type="GO" id="GO:0003746">
    <property type="term" value="F:translation elongation factor activity"/>
    <property type="evidence" value="ECO:0007669"/>
    <property type="project" value="UniProtKB-KW"/>
</dbReference>
<keyword evidence="3" id="KW-0648">Protein biosynthesis</keyword>
<dbReference type="Pfam" id="PF00736">
    <property type="entry name" value="EF1_GNE"/>
    <property type="match status" value="1"/>
</dbReference>
<dbReference type="Proteomes" id="UP000002630">
    <property type="component" value="Linkage Group LG13"/>
</dbReference>
<feature type="region of interest" description="Disordered" evidence="4">
    <location>
        <begin position="75"/>
        <end position="138"/>
    </location>
</feature>
<dbReference type="EMBL" id="FN648741">
    <property type="protein sequence ID" value="CBN77382.1"/>
    <property type="molecule type" value="Genomic_DNA"/>
</dbReference>
<evidence type="ECO:0000256" key="3">
    <source>
        <dbReference type="ARBA" id="ARBA00022917"/>
    </source>
</evidence>
<dbReference type="GO" id="GO:0005853">
    <property type="term" value="C:eukaryotic translation elongation factor 1 complex"/>
    <property type="evidence" value="ECO:0007669"/>
    <property type="project" value="InterPro"/>
</dbReference>
<dbReference type="EMBL" id="FN649738">
    <property type="protein sequence ID" value="CBN77382.1"/>
    <property type="molecule type" value="Genomic_DNA"/>
</dbReference>
<comment type="similarity">
    <text evidence="1">Belongs to the EF-1-beta/EF-1-delta family.</text>
</comment>
<dbReference type="OMA" id="YRWYKHI"/>
<dbReference type="CDD" id="cd00292">
    <property type="entry name" value="EF1B"/>
    <property type="match status" value="1"/>
</dbReference>
<dbReference type="PANTHER" id="PTHR11595">
    <property type="entry name" value="EF-HAND AND COILED-COIL DOMAIN-CONTAINING FAMILY MEMBER"/>
    <property type="match status" value="1"/>
</dbReference>
<keyword evidence="2 6" id="KW-0251">Elongation factor</keyword>
<dbReference type="InterPro" id="IPR036219">
    <property type="entry name" value="eEF-1beta-like_sf"/>
</dbReference>
<feature type="compositionally biased region" description="Acidic residues" evidence="4">
    <location>
        <begin position="100"/>
        <end position="117"/>
    </location>
</feature>
<feature type="compositionally biased region" description="Low complexity" evidence="4">
    <location>
        <begin position="75"/>
        <end position="96"/>
    </location>
</feature>
<dbReference type="InParanoid" id="D8LPS7"/>
<evidence type="ECO:0000256" key="2">
    <source>
        <dbReference type="ARBA" id="ARBA00022768"/>
    </source>
</evidence>
<accession>D8LPS7</accession>
<gene>
    <name evidence="6" type="primary">EEF1Bbeta</name>
    <name evidence="6" type="ORF">Esi_0053_0074</name>
</gene>
<dbReference type="InterPro" id="IPR049720">
    <property type="entry name" value="EF1B_bsu/dsu"/>
</dbReference>
<evidence type="ECO:0000313" key="7">
    <source>
        <dbReference type="Proteomes" id="UP000002630"/>
    </source>
</evidence>
<proteinExistence type="inferred from homology"/>
<dbReference type="FunFam" id="3.30.70.60:FF:000001">
    <property type="entry name" value="Elongation factor 1-beta 1 like"/>
    <property type="match status" value="1"/>
</dbReference>
<evidence type="ECO:0000259" key="5">
    <source>
        <dbReference type="SMART" id="SM00888"/>
    </source>
</evidence>
<feature type="domain" description="Translation elongation factor EF1B beta/delta subunit guanine nucleotide exchange" evidence="5">
    <location>
        <begin position="145"/>
        <end position="232"/>
    </location>
</feature>
<organism evidence="6 7">
    <name type="scientific">Ectocarpus siliculosus</name>
    <name type="common">Brown alga</name>
    <name type="synonym">Conferva siliculosa</name>
    <dbReference type="NCBI Taxonomy" id="2880"/>
    <lineage>
        <taxon>Eukaryota</taxon>
        <taxon>Sar</taxon>
        <taxon>Stramenopiles</taxon>
        <taxon>Ochrophyta</taxon>
        <taxon>PX clade</taxon>
        <taxon>Phaeophyceae</taxon>
        <taxon>Ectocarpales</taxon>
        <taxon>Ectocarpaceae</taxon>
        <taxon>Ectocarpus</taxon>
    </lineage>
</organism>
<dbReference type="InterPro" id="IPR036282">
    <property type="entry name" value="Glutathione-S-Trfase_C_sf"/>
</dbReference>
<dbReference type="InterPro" id="IPR014717">
    <property type="entry name" value="Transl_elong_EF1B/ribsomal_bS6"/>
</dbReference>
<keyword evidence="7" id="KW-1185">Reference proteome</keyword>
<dbReference type="AlphaFoldDB" id="D8LPS7"/>
<dbReference type="SUPFAM" id="SSF47616">
    <property type="entry name" value="GST C-terminal domain-like"/>
    <property type="match status" value="1"/>
</dbReference>
<dbReference type="Gene3D" id="3.30.70.60">
    <property type="match status" value="1"/>
</dbReference>
<dbReference type="eggNOG" id="KOG1668">
    <property type="taxonomic scope" value="Eukaryota"/>
</dbReference>
<dbReference type="InterPro" id="IPR014038">
    <property type="entry name" value="EF1B_bsu/dsu_GNE"/>
</dbReference>